<dbReference type="OrthoDB" id="275637at2759"/>
<evidence type="ECO:0000256" key="3">
    <source>
        <dbReference type="ARBA" id="ARBA00023136"/>
    </source>
</evidence>
<feature type="non-terminal residue" evidence="5">
    <location>
        <position position="1"/>
    </location>
</feature>
<keyword evidence="6" id="KW-1185">Reference proteome</keyword>
<reference evidence="5 6" key="1">
    <citation type="journal article" date="2019" name="Sci. Rep.">
        <title>A high-quality genome of Eragrostis curvula grass provides insights into Poaceae evolution and supports new strategies to enhance forage quality.</title>
        <authorList>
            <person name="Carballo J."/>
            <person name="Santos B.A.C.M."/>
            <person name="Zappacosta D."/>
            <person name="Garbus I."/>
            <person name="Selva J.P."/>
            <person name="Gallo C.A."/>
            <person name="Diaz A."/>
            <person name="Albertini E."/>
            <person name="Caccamo M."/>
            <person name="Echenique V."/>
        </authorList>
    </citation>
    <scope>NUCLEOTIDE SEQUENCE [LARGE SCALE GENOMIC DNA]</scope>
    <source>
        <strain evidence="6">cv. Victoria</strain>
        <tissue evidence="5">Leaf</tissue>
    </source>
</reference>
<dbReference type="PRINTS" id="PR00679">
    <property type="entry name" value="PROHIBITIN"/>
</dbReference>
<evidence type="ECO:0000256" key="4">
    <source>
        <dbReference type="RuleBase" id="RU366048"/>
    </source>
</evidence>
<dbReference type="AlphaFoldDB" id="A0A5J9VCE7"/>
<comment type="subcellular location">
    <subcellularLocation>
        <location evidence="1">Membrane</location>
    </subcellularLocation>
    <subcellularLocation>
        <location evidence="4">Mitochondrion inner membrane</location>
    </subcellularLocation>
</comment>
<proteinExistence type="inferred from homology"/>
<dbReference type="Gramene" id="TVU33625">
    <property type="protein sequence ID" value="TVU33625"/>
    <property type="gene ID" value="EJB05_25451"/>
</dbReference>
<name>A0A5J9VCE7_9POAL</name>
<dbReference type="PANTHER" id="PTHR23222">
    <property type="entry name" value="PROHIBITIN"/>
    <property type="match status" value="1"/>
</dbReference>
<comment type="caution">
    <text evidence="5">The sequence shown here is derived from an EMBL/GenBank/DDBJ whole genome shotgun (WGS) entry which is preliminary data.</text>
</comment>
<dbReference type="InterPro" id="IPR000163">
    <property type="entry name" value="Prohibitin"/>
</dbReference>
<dbReference type="EMBL" id="RWGY01000011">
    <property type="protein sequence ID" value="TVU33625.1"/>
    <property type="molecule type" value="Genomic_DNA"/>
</dbReference>
<comment type="similarity">
    <text evidence="2 4">Belongs to the prohibitin family.</text>
</comment>
<dbReference type="PANTHER" id="PTHR23222:SF1">
    <property type="entry name" value="PROHIBITIN-2"/>
    <property type="match status" value="1"/>
</dbReference>
<evidence type="ECO:0000256" key="1">
    <source>
        <dbReference type="ARBA" id="ARBA00004370"/>
    </source>
</evidence>
<sequence>MINRVKLSGALGDLAGSLAQLSLVGGAVVYAATNCCYTVEGGHRAIVFNRQHGVGRQVRVLARPMPDKLPIIYKLLGKHCNEIVLPSIIQEGLKAVSTNVGGWHCNRARVPFVQEVVKKIRKVMTERAWNFNIAVDDVCVMSLKFEDEFTNAIEAKQVAAQEVEHARFLVQKAEQEKIITIIKAQM</sequence>
<keyword evidence="4" id="KW-0999">Mitochondrion inner membrane</keyword>
<dbReference type="GO" id="GO:0007005">
    <property type="term" value="P:mitochondrion organization"/>
    <property type="evidence" value="ECO:0007669"/>
    <property type="project" value="TreeGrafter"/>
</dbReference>
<gene>
    <name evidence="5" type="ORF">EJB05_25451</name>
</gene>
<evidence type="ECO:0000313" key="5">
    <source>
        <dbReference type="EMBL" id="TVU33625.1"/>
    </source>
</evidence>
<dbReference type="GO" id="GO:0005743">
    <property type="term" value="C:mitochondrial inner membrane"/>
    <property type="evidence" value="ECO:0007669"/>
    <property type="project" value="UniProtKB-SubCell"/>
</dbReference>
<keyword evidence="3" id="KW-0472">Membrane</keyword>
<protein>
    <recommendedName>
        <fullName evidence="4">Prohibitin</fullName>
    </recommendedName>
</protein>
<evidence type="ECO:0000256" key="2">
    <source>
        <dbReference type="ARBA" id="ARBA00009658"/>
    </source>
</evidence>
<evidence type="ECO:0000313" key="6">
    <source>
        <dbReference type="Proteomes" id="UP000324897"/>
    </source>
</evidence>
<dbReference type="Proteomes" id="UP000324897">
    <property type="component" value="Chromosome 1"/>
</dbReference>
<organism evidence="5 6">
    <name type="scientific">Eragrostis curvula</name>
    <name type="common">weeping love grass</name>
    <dbReference type="NCBI Taxonomy" id="38414"/>
    <lineage>
        <taxon>Eukaryota</taxon>
        <taxon>Viridiplantae</taxon>
        <taxon>Streptophyta</taxon>
        <taxon>Embryophyta</taxon>
        <taxon>Tracheophyta</taxon>
        <taxon>Spermatophyta</taxon>
        <taxon>Magnoliopsida</taxon>
        <taxon>Liliopsida</taxon>
        <taxon>Poales</taxon>
        <taxon>Poaceae</taxon>
        <taxon>PACMAD clade</taxon>
        <taxon>Chloridoideae</taxon>
        <taxon>Eragrostideae</taxon>
        <taxon>Eragrostidinae</taxon>
        <taxon>Eragrostis</taxon>
    </lineage>
</organism>
<accession>A0A5J9VCE7</accession>
<keyword evidence="4" id="KW-0496">Mitochondrion</keyword>